<keyword evidence="1 4" id="KW-0808">Transferase</keyword>
<dbReference type="Proteomes" id="UP000183769">
    <property type="component" value="Unassembled WGS sequence"/>
</dbReference>
<name>A0A1I5M2G9_9EURY</name>
<dbReference type="AlphaFoldDB" id="A0A1I5M2G9"/>
<evidence type="ECO:0000313" key="4">
    <source>
        <dbReference type="EMBL" id="SFP03156.1"/>
    </source>
</evidence>
<dbReference type="InterPro" id="IPR029063">
    <property type="entry name" value="SAM-dependent_MTases_sf"/>
</dbReference>
<dbReference type="Gene3D" id="3.40.50.150">
    <property type="entry name" value="Vaccinia Virus protein VP39"/>
    <property type="match status" value="1"/>
</dbReference>
<feature type="domain" description="Methyltransferase" evidence="3">
    <location>
        <begin position="87"/>
        <end position="180"/>
    </location>
</feature>
<dbReference type="GO" id="GO:0032259">
    <property type="term" value="P:methylation"/>
    <property type="evidence" value="ECO:0007669"/>
    <property type="project" value="UniProtKB-KW"/>
</dbReference>
<evidence type="ECO:0000256" key="1">
    <source>
        <dbReference type="ARBA" id="ARBA00022679"/>
    </source>
</evidence>
<dbReference type="Pfam" id="PF13649">
    <property type="entry name" value="Methyltransf_25"/>
    <property type="match status" value="1"/>
</dbReference>
<keyword evidence="4" id="KW-0489">Methyltransferase</keyword>
<dbReference type="SUPFAM" id="SSF53335">
    <property type="entry name" value="S-adenosyl-L-methionine-dependent methyltransferases"/>
    <property type="match status" value="1"/>
</dbReference>
<evidence type="ECO:0000313" key="5">
    <source>
        <dbReference type="Proteomes" id="UP000183769"/>
    </source>
</evidence>
<protein>
    <submittedName>
        <fullName evidence="4">Methyltransferase domain-containing protein</fullName>
    </submittedName>
</protein>
<dbReference type="OrthoDB" id="6243at2157"/>
<evidence type="ECO:0000256" key="2">
    <source>
        <dbReference type="SAM" id="MobiDB-lite"/>
    </source>
</evidence>
<dbReference type="InterPro" id="IPR041698">
    <property type="entry name" value="Methyltransf_25"/>
</dbReference>
<accession>A0A1I5M2G9</accession>
<dbReference type="EMBL" id="FOXI01000001">
    <property type="protein sequence ID" value="SFP03156.1"/>
    <property type="molecule type" value="Genomic_DNA"/>
</dbReference>
<proteinExistence type="predicted"/>
<dbReference type="CDD" id="cd02440">
    <property type="entry name" value="AdoMet_MTases"/>
    <property type="match status" value="1"/>
</dbReference>
<sequence>MLTPSVRSRENRGFRPASSGTDPGPGPTGLYSPVHDLGAVNPEDVREEWAERTGEFSPTYYAHKGPNEASESVRDLLEHFLDPSARVLEIGCSSGRHLAHLHDGGFESLHGIEINADAIDVLREEYPDLAADAEFHVGDAREILPEFDDRAFDAVYSVETLQHIHPDEAETVFDQVARVTGDLLITVENESARGAGAREDAEVSYVNDEFPLYHRDWKAIFEDRGFAQLLSESSKRRDTLRAFRRP</sequence>
<dbReference type="GO" id="GO:0008168">
    <property type="term" value="F:methyltransferase activity"/>
    <property type="evidence" value="ECO:0007669"/>
    <property type="project" value="UniProtKB-KW"/>
</dbReference>
<evidence type="ECO:0000259" key="3">
    <source>
        <dbReference type="Pfam" id="PF13649"/>
    </source>
</evidence>
<organism evidence="4 5">
    <name type="scientific">Halolamina pelagica</name>
    <dbReference type="NCBI Taxonomy" id="699431"/>
    <lineage>
        <taxon>Archaea</taxon>
        <taxon>Methanobacteriati</taxon>
        <taxon>Methanobacteriota</taxon>
        <taxon>Stenosarchaea group</taxon>
        <taxon>Halobacteria</taxon>
        <taxon>Halobacteriales</taxon>
        <taxon>Haloferacaceae</taxon>
    </lineage>
</organism>
<keyword evidence="5" id="KW-1185">Reference proteome</keyword>
<gene>
    <name evidence="4" type="ORF">SAMN05216277_10138</name>
</gene>
<dbReference type="PANTHER" id="PTHR43861">
    <property type="entry name" value="TRANS-ACONITATE 2-METHYLTRANSFERASE-RELATED"/>
    <property type="match status" value="1"/>
</dbReference>
<feature type="region of interest" description="Disordered" evidence="2">
    <location>
        <begin position="1"/>
        <end position="37"/>
    </location>
</feature>
<reference evidence="5" key="1">
    <citation type="submission" date="2016-10" db="EMBL/GenBank/DDBJ databases">
        <authorList>
            <person name="Varghese N."/>
            <person name="Submissions S."/>
        </authorList>
    </citation>
    <scope>NUCLEOTIDE SEQUENCE [LARGE SCALE GENOMIC DNA]</scope>
    <source>
        <strain evidence="5">CGMCC 1.10329</strain>
    </source>
</reference>